<protein>
    <submittedName>
        <fullName evidence="1">Uncharacterized protein</fullName>
    </submittedName>
</protein>
<reference evidence="1 2" key="1">
    <citation type="submission" date="2023-06" db="EMBL/GenBank/DDBJ databases">
        <authorList>
            <person name="Oyuntsetseg B."/>
            <person name="Kim S.B."/>
        </authorList>
    </citation>
    <scope>NUCLEOTIDE SEQUENCE [LARGE SCALE GENOMIC DNA]</scope>
    <source>
        <strain evidence="1 2">2-2</strain>
    </source>
</reference>
<dbReference type="RefSeq" id="WP_285456892.1">
    <property type="nucleotide sequence ID" value="NZ_CP127173.1"/>
</dbReference>
<evidence type="ECO:0000313" key="2">
    <source>
        <dbReference type="Proteomes" id="UP001227101"/>
    </source>
</evidence>
<accession>A0ABY8XVA0</accession>
<proteinExistence type="predicted"/>
<sequence length="140" mass="16589">MPERRRISPAEYAVYQGEVHRAASRVPASVQLYRDGTPWELVPITALDEWYTVRTYGTFLEHEFEIYHEEDGTYFIGVVGQGDGHWLAETWAKPEEHPEVRFQRMDRFTFEATVPKHMVTDIHEVRIDSLGPWRERQENR</sequence>
<keyword evidence="2" id="KW-1185">Reference proteome</keyword>
<dbReference type="EMBL" id="CP127173">
    <property type="protein sequence ID" value="WIV59350.1"/>
    <property type="molecule type" value="Genomic_DNA"/>
</dbReference>
<dbReference type="Proteomes" id="UP001227101">
    <property type="component" value="Chromosome"/>
</dbReference>
<name>A0ABY8XVA0_9PSEU</name>
<organism evidence="1 2">
    <name type="scientific">Amycolatopsis nalaikhensis</name>
    <dbReference type="NCBI Taxonomy" id="715472"/>
    <lineage>
        <taxon>Bacteria</taxon>
        <taxon>Bacillati</taxon>
        <taxon>Actinomycetota</taxon>
        <taxon>Actinomycetes</taxon>
        <taxon>Pseudonocardiales</taxon>
        <taxon>Pseudonocardiaceae</taxon>
        <taxon>Amycolatopsis</taxon>
    </lineage>
</organism>
<evidence type="ECO:0000313" key="1">
    <source>
        <dbReference type="EMBL" id="WIV59350.1"/>
    </source>
</evidence>
<gene>
    <name evidence="1" type="ORF">QP939_12380</name>
</gene>